<dbReference type="GO" id="GO:0016780">
    <property type="term" value="F:phosphotransferase activity, for other substituted phosphate groups"/>
    <property type="evidence" value="ECO:0007669"/>
    <property type="project" value="TreeGrafter"/>
</dbReference>
<dbReference type="RefSeq" id="WP_128912431.1">
    <property type="nucleotide sequence ID" value="NZ_RDSM01000001.1"/>
</dbReference>
<name>A0A4Q0T3Y6_9BACT</name>
<proteinExistence type="inferred from homology"/>
<dbReference type="AlphaFoldDB" id="A0A4Q0T3Y6"/>
<accession>A0A4Q0T3Y6</accession>
<sequence>MPLQTQSSELRPTSSYADVDLGYVEPSRGGVDYDFSPSIESPVTTFGFLAFKRVFDLVVTVLISPFVLSVVALIAVAVALESPGPIFFSHRRIHRGGAYFSMWKFRTMCLNSAEVLSKHLEEHPEDREEWALNHKLKNDPRVSRLGLFLRRTSLDELPQIWNVFTGTMSIVGPRPIVTAEVEKYGADFAYYTMVKPGITGLWQASGRSTLTYPQRVALDRRYVEHWTPWLEIKILIRTVRVVFNMNGAY</sequence>
<keyword evidence="3" id="KW-1003">Cell membrane</keyword>
<evidence type="ECO:0000256" key="2">
    <source>
        <dbReference type="ARBA" id="ARBA00006464"/>
    </source>
</evidence>
<dbReference type="Proteomes" id="UP000289437">
    <property type="component" value="Unassembled WGS sequence"/>
</dbReference>
<dbReference type="PANTHER" id="PTHR30576:SF4">
    <property type="entry name" value="UNDECAPRENYL-PHOSPHATE GALACTOSE PHOSPHOTRANSFERASE"/>
    <property type="match status" value="1"/>
</dbReference>
<keyword evidence="6 8" id="KW-1133">Transmembrane helix</keyword>
<keyword evidence="7 8" id="KW-0472">Membrane</keyword>
<reference evidence="10 11" key="1">
    <citation type="submission" date="2018-11" db="EMBL/GenBank/DDBJ databases">
        <authorList>
            <person name="Mardanov A.V."/>
            <person name="Ravin N.V."/>
            <person name="Dedysh S.N."/>
        </authorList>
    </citation>
    <scope>NUCLEOTIDE SEQUENCE [LARGE SCALE GENOMIC DNA]</scope>
    <source>
        <strain evidence="10 11">AF10</strain>
    </source>
</reference>
<evidence type="ECO:0000256" key="7">
    <source>
        <dbReference type="ARBA" id="ARBA00023136"/>
    </source>
</evidence>
<evidence type="ECO:0000313" key="11">
    <source>
        <dbReference type="Proteomes" id="UP000289437"/>
    </source>
</evidence>
<evidence type="ECO:0000259" key="9">
    <source>
        <dbReference type="Pfam" id="PF02397"/>
    </source>
</evidence>
<keyword evidence="11" id="KW-1185">Reference proteome</keyword>
<protein>
    <submittedName>
        <fullName evidence="10">Undecaprenyl-phosphate galactosephosphotransferase</fullName>
    </submittedName>
</protein>
<evidence type="ECO:0000256" key="6">
    <source>
        <dbReference type="ARBA" id="ARBA00022989"/>
    </source>
</evidence>
<evidence type="ECO:0000256" key="1">
    <source>
        <dbReference type="ARBA" id="ARBA00004236"/>
    </source>
</evidence>
<comment type="caution">
    <text evidence="10">The sequence shown here is derived from an EMBL/GenBank/DDBJ whole genome shotgun (WGS) entry which is preliminary data.</text>
</comment>
<comment type="similarity">
    <text evidence="2">Belongs to the bacterial sugar transferase family.</text>
</comment>
<evidence type="ECO:0000256" key="4">
    <source>
        <dbReference type="ARBA" id="ARBA00022679"/>
    </source>
</evidence>
<feature type="transmembrane region" description="Helical" evidence="8">
    <location>
        <begin position="57"/>
        <end position="80"/>
    </location>
</feature>
<dbReference type="EMBL" id="RDSM01000001">
    <property type="protein sequence ID" value="RXH58435.1"/>
    <property type="molecule type" value="Genomic_DNA"/>
</dbReference>
<evidence type="ECO:0000313" key="10">
    <source>
        <dbReference type="EMBL" id="RXH58435.1"/>
    </source>
</evidence>
<evidence type="ECO:0000256" key="3">
    <source>
        <dbReference type="ARBA" id="ARBA00022475"/>
    </source>
</evidence>
<evidence type="ECO:0000256" key="8">
    <source>
        <dbReference type="SAM" id="Phobius"/>
    </source>
</evidence>
<dbReference type="GO" id="GO:0005886">
    <property type="term" value="C:plasma membrane"/>
    <property type="evidence" value="ECO:0007669"/>
    <property type="project" value="UniProtKB-SubCell"/>
</dbReference>
<evidence type="ECO:0000256" key="5">
    <source>
        <dbReference type="ARBA" id="ARBA00022692"/>
    </source>
</evidence>
<comment type="subcellular location">
    <subcellularLocation>
        <location evidence="1">Cell membrane</location>
    </subcellularLocation>
</comment>
<dbReference type="OrthoDB" id="9808602at2"/>
<reference evidence="11" key="2">
    <citation type="submission" date="2019-02" db="EMBL/GenBank/DDBJ databases">
        <title>Granulicella sibirica sp. nov., a psychrotolerant acidobacterium isolated from an organic soil layer in forested tundra, West Siberia.</title>
        <authorList>
            <person name="Oshkin I.Y."/>
            <person name="Kulichevskaya I.S."/>
            <person name="Rijpstra W.I.C."/>
            <person name="Sinninghe Damste J.S."/>
            <person name="Rakitin A.L."/>
            <person name="Ravin N.V."/>
            <person name="Dedysh S.N."/>
        </authorList>
    </citation>
    <scope>NUCLEOTIDE SEQUENCE [LARGE SCALE GENOMIC DNA]</scope>
    <source>
        <strain evidence="11">AF10</strain>
    </source>
</reference>
<keyword evidence="4 10" id="KW-0808">Transferase</keyword>
<gene>
    <name evidence="10" type="ORF">GRAN_1745</name>
</gene>
<keyword evidence="5 8" id="KW-0812">Transmembrane</keyword>
<dbReference type="InterPro" id="IPR003362">
    <property type="entry name" value="Bact_transf"/>
</dbReference>
<organism evidence="10 11">
    <name type="scientific">Granulicella sibirica</name>
    <dbReference type="NCBI Taxonomy" id="2479048"/>
    <lineage>
        <taxon>Bacteria</taxon>
        <taxon>Pseudomonadati</taxon>
        <taxon>Acidobacteriota</taxon>
        <taxon>Terriglobia</taxon>
        <taxon>Terriglobales</taxon>
        <taxon>Acidobacteriaceae</taxon>
        <taxon>Granulicella</taxon>
    </lineage>
</organism>
<dbReference type="Pfam" id="PF02397">
    <property type="entry name" value="Bac_transf"/>
    <property type="match status" value="1"/>
</dbReference>
<feature type="domain" description="Bacterial sugar transferase" evidence="9">
    <location>
        <begin position="52"/>
        <end position="243"/>
    </location>
</feature>
<dbReference type="PANTHER" id="PTHR30576">
    <property type="entry name" value="COLANIC BIOSYNTHESIS UDP-GLUCOSE LIPID CARRIER TRANSFERASE"/>
    <property type="match status" value="1"/>
</dbReference>